<evidence type="ECO:0000313" key="1">
    <source>
        <dbReference type="EMBL" id="MDE8770417.1"/>
    </source>
</evidence>
<name>A0AAJ1JFV0_PROST</name>
<gene>
    <name evidence="1" type="ORF">PZS58_12970</name>
</gene>
<evidence type="ECO:0000313" key="2">
    <source>
        <dbReference type="Proteomes" id="UP001163056"/>
    </source>
</evidence>
<reference evidence="1 2" key="1">
    <citation type="submission" date="2023-03" db="EMBL/GenBank/DDBJ databases">
        <title>WGS of NDM-producing Providencia thailandensis from Ukrainian patients.</title>
        <authorList>
            <person name="Zabicka D."/>
            <person name="Izdebski R."/>
            <person name="Urbanowicz P."/>
            <person name="Biedrzycka M."/>
            <person name="Guzek A."/>
            <person name="Gniadkowski M."/>
        </authorList>
    </citation>
    <scope>NUCLEOTIDE SEQUENCE [LARGE SCALE GENOMIC DNA]</scope>
    <source>
        <strain evidence="1 2">8015-22</strain>
    </source>
</reference>
<comment type="caution">
    <text evidence="1">The sequence shown here is derived from an EMBL/GenBank/DDBJ whole genome shotgun (WGS) entry which is preliminary data.</text>
</comment>
<sequence length="400" mass="47021">MSNRDIQPFQFACPECEERITFTIGSEKDDLTGASDIIDFEAPFTGENHFVELHLDFPVYFCKYTQGMTTFFRAMSEIGRNEFGHLAQRLDMLNRLYPLQRELERVITQYKKGNINNFEKVCAKLPMEKLRSHKKEDVLASLYTATSIMSSPFTIHEQNEELSKGFTLLYQHLHGKHKKNVISFVEEIINNKFLKNLHFDCLGLYPRLIELELPLRPALFYDYIEVEKYRPVPARVSTAYFDTCNNYYKDLAEVFARQLTLLAGLNNLLKRGDHNEFEATLKLNKKNEFRKELSSLNKFADVDLGQKIQYIDDCFYTINITAIDNRLRNGIAHYKYEYKESTQVITYYPAKEGMERTKSEDITFMEFLRKTLLLFREVHSLNHLIKATLYYIVLILKKDV</sequence>
<dbReference type="EMBL" id="JAREJI010000008">
    <property type="protein sequence ID" value="MDE8770417.1"/>
    <property type="molecule type" value="Genomic_DNA"/>
</dbReference>
<accession>A0AAJ1JFV0</accession>
<dbReference type="Proteomes" id="UP001163056">
    <property type="component" value="Unassembled WGS sequence"/>
</dbReference>
<organism evidence="1 2">
    <name type="scientific">Providencia stuartii</name>
    <dbReference type="NCBI Taxonomy" id="588"/>
    <lineage>
        <taxon>Bacteria</taxon>
        <taxon>Pseudomonadati</taxon>
        <taxon>Pseudomonadota</taxon>
        <taxon>Gammaproteobacteria</taxon>
        <taxon>Enterobacterales</taxon>
        <taxon>Morganellaceae</taxon>
        <taxon>Providencia</taxon>
    </lineage>
</organism>
<proteinExistence type="predicted"/>
<protein>
    <submittedName>
        <fullName evidence="1">Uncharacterized protein</fullName>
    </submittedName>
</protein>
<dbReference type="RefSeq" id="WP_223844718.1">
    <property type="nucleotide sequence ID" value="NZ_CP181870.1"/>
</dbReference>
<dbReference type="AlphaFoldDB" id="A0AAJ1JFV0"/>